<dbReference type="EMBL" id="QGNW01000598">
    <property type="protein sequence ID" value="RVW67193.1"/>
    <property type="molecule type" value="Genomic_DNA"/>
</dbReference>
<comment type="caution">
    <text evidence="5">The sequence shown here is derived from an EMBL/GenBank/DDBJ whole genome shotgun (WGS) entry which is preliminary data.</text>
</comment>
<evidence type="ECO:0000313" key="6">
    <source>
        <dbReference type="Proteomes" id="UP000288805"/>
    </source>
</evidence>
<evidence type="ECO:0000256" key="2">
    <source>
        <dbReference type="ARBA" id="ARBA00017272"/>
    </source>
</evidence>
<feature type="domain" description="GTP cyclohydrolase I" evidence="4">
    <location>
        <begin position="60"/>
        <end position="97"/>
    </location>
</feature>
<accession>A0A438G4R0</accession>
<evidence type="ECO:0000256" key="1">
    <source>
        <dbReference type="ARBA" id="ARBA00008085"/>
    </source>
</evidence>
<evidence type="ECO:0000313" key="5">
    <source>
        <dbReference type="EMBL" id="RVW67193.1"/>
    </source>
</evidence>
<dbReference type="InterPro" id="IPR001474">
    <property type="entry name" value="GTP_CycHdrlase_I"/>
</dbReference>
<dbReference type="InterPro" id="IPR020602">
    <property type="entry name" value="GTP_CycHdrlase_I_dom"/>
</dbReference>
<evidence type="ECO:0000259" key="4">
    <source>
        <dbReference type="Pfam" id="PF01227"/>
    </source>
</evidence>
<dbReference type="InterPro" id="IPR043134">
    <property type="entry name" value="GTP-CH-I_N"/>
</dbReference>
<dbReference type="Gene3D" id="1.10.286.10">
    <property type="match status" value="1"/>
</dbReference>
<name>A0A438G4R0_VITVI</name>
<dbReference type="Pfam" id="PF01227">
    <property type="entry name" value="GTP_cyclohydroI"/>
    <property type="match status" value="1"/>
</dbReference>
<organism evidence="5 6">
    <name type="scientific">Vitis vinifera</name>
    <name type="common">Grape</name>
    <dbReference type="NCBI Taxonomy" id="29760"/>
    <lineage>
        <taxon>Eukaryota</taxon>
        <taxon>Viridiplantae</taxon>
        <taxon>Streptophyta</taxon>
        <taxon>Embryophyta</taxon>
        <taxon>Tracheophyta</taxon>
        <taxon>Spermatophyta</taxon>
        <taxon>Magnoliopsida</taxon>
        <taxon>eudicotyledons</taxon>
        <taxon>Gunneridae</taxon>
        <taxon>Pentapetalae</taxon>
        <taxon>rosids</taxon>
        <taxon>Vitales</taxon>
        <taxon>Vitaceae</taxon>
        <taxon>Viteae</taxon>
        <taxon>Vitis</taxon>
    </lineage>
</organism>
<keyword evidence="5" id="KW-0378">Hydrolase</keyword>
<dbReference type="PANTHER" id="PTHR11109">
    <property type="entry name" value="GTP CYCLOHYDROLASE I"/>
    <property type="match status" value="1"/>
</dbReference>
<reference evidence="5 6" key="1">
    <citation type="journal article" date="2018" name="PLoS Genet.">
        <title>Population sequencing reveals clonal diversity and ancestral inbreeding in the grapevine cultivar Chardonnay.</title>
        <authorList>
            <person name="Roach M.J."/>
            <person name="Johnson D.L."/>
            <person name="Bohlmann J."/>
            <person name="van Vuuren H.J."/>
            <person name="Jones S.J."/>
            <person name="Pretorius I.S."/>
            <person name="Schmidt S.A."/>
            <person name="Borneman A.R."/>
        </authorList>
    </citation>
    <scope>NUCLEOTIDE SEQUENCE [LARGE SCALE GENOMIC DNA]</scope>
    <source>
        <strain evidence="6">cv. Chardonnay</strain>
        <tissue evidence="5">Leaf</tissue>
    </source>
</reference>
<dbReference type="SUPFAM" id="SSF55620">
    <property type="entry name" value="Tetrahydrobiopterin biosynthesis enzymes-like"/>
    <property type="match status" value="1"/>
</dbReference>
<comment type="similarity">
    <text evidence="1">Belongs to the GTP cyclohydrolase I family.</text>
</comment>
<gene>
    <name evidence="5" type="primary">GCH1_4</name>
    <name evidence="5" type="ORF">CK203_065152</name>
</gene>
<sequence>MPFLCSCALKGWWNHHQKSNSHSSFINRRGAALNFGLKHRWASWTRGTWRWDLSKRPLTIEEAVKVLLQGLGEDINREGLSKTPARVAKALREGTRGAFSL</sequence>
<dbReference type="GO" id="GO:0003934">
    <property type="term" value="F:GTP cyclohydrolase I activity"/>
    <property type="evidence" value="ECO:0007669"/>
    <property type="project" value="InterPro"/>
</dbReference>
<evidence type="ECO:0000256" key="3">
    <source>
        <dbReference type="ARBA" id="ARBA00030854"/>
    </source>
</evidence>
<dbReference type="PANTHER" id="PTHR11109:SF7">
    <property type="entry name" value="GTP CYCLOHYDROLASE 1"/>
    <property type="match status" value="1"/>
</dbReference>
<dbReference type="AlphaFoldDB" id="A0A438G4R0"/>
<dbReference type="Proteomes" id="UP000288805">
    <property type="component" value="Unassembled WGS sequence"/>
</dbReference>
<protein>
    <recommendedName>
        <fullName evidence="2">GTP cyclohydrolase 1</fullName>
    </recommendedName>
    <alternativeName>
        <fullName evidence="3">GTP cyclohydrolase I</fullName>
    </alternativeName>
</protein>
<proteinExistence type="inferred from homology"/>
<dbReference type="GO" id="GO:0046654">
    <property type="term" value="P:tetrahydrofolate biosynthetic process"/>
    <property type="evidence" value="ECO:0007669"/>
    <property type="project" value="InterPro"/>
</dbReference>